<feature type="chain" id="PRO_5046574285" description="Serpin domain-containing protein" evidence="7">
    <location>
        <begin position="24"/>
        <end position="408"/>
    </location>
</feature>
<organism evidence="9 10">
    <name type="scientific">Phrynosoma platyrhinos</name>
    <name type="common">Desert horned lizard</name>
    <dbReference type="NCBI Taxonomy" id="52577"/>
    <lineage>
        <taxon>Eukaryota</taxon>
        <taxon>Metazoa</taxon>
        <taxon>Chordata</taxon>
        <taxon>Craniata</taxon>
        <taxon>Vertebrata</taxon>
        <taxon>Euteleostomi</taxon>
        <taxon>Lepidosauria</taxon>
        <taxon>Squamata</taxon>
        <taxon>Bifurcata</taxon>
        <taxon>Unidentata</taxon>
        <taxon>Episquamata</taxon>
        <taxon>Toxicofera</taxon>
        <taxon>Iguania</taxon>
        <taxon>Phrynosomatidae</taxon>
        <taxon>Phrynosomatinae</taxon>
        <taxon>Phrynosoma</taxon>
    </lineage>
</organism>
<feature type="domain" description="Serpin" evidence="8">
    <location>
        <begin position="44"/>
        <end position="370"/>
    </location>
</feature>
<comment type="similarity">
    <text evidence="1 6">Belongs to the serpin family.</text>
</comment>
<keyword evidence="3 7" id="KW-0732">Signal</keyword>
<dbReference type="InterPro" id="IPR042178">
    <property type="entry name" value="Serpin_sf_1"/>
</dbReference>
<feature type="signal peptide" evidence="7">
    <location>
        <begin position="1"/>
        <end position="23"/>
    </location>
</feature>
<dbReference type="InterPro" id="IPR000215">
    <property type="entry name" value="Serpin_fam"/>
</dbReference>
<dbReference type="Gene3D" id="3.30.497.10">
    <property type="entry name" value="Antithrombin, subunit I, domain 2"/>
    <property type="match status" value="1"/>
</dbReference>
<dbReference type="PRINTS" id="PR00780">
    <property type="entry name" value="LEUSERPINII"/>
</dbReference>
<dbReference type="SMART" id="SM00093">
    <property type="entry name" value="SERPIN"/>
    <property type="match status" value="1"/>
</dbReference>
<accession>A0ABQ7SSV2</accession>
<dbReference type="SUPFAM" id="SSF56574">
    <property type="entry name" value="Serpins"/>
    <property type="match status" value="2"/>
</dbReference>
<dbReference type="InterPro" id="IPR042185">
    <property type="entry name" value="Serpin_sf_2"/>
</dbReference>
<keyword evidence="4" id="KW-0722">Serine protease inhibitor</keyword>
<evidence type="ECO:0000259" key="8">
    <source>
        <dbReference type="SMART" id="SM00093"/>
    </source>
</evidence>
<dbReference type="Gene3D" id="2.30.39.10">
    <property type="entry name" value="Alpha-1-antitrypsin, domain 1"/>
    <property type="match status" value="2"/>
</dbReference>
<keyword evidence="2" id="KW-0646">Protease inhibitor</keyword>
<dbReference type="Pfam" id="PF00079">
    <property type="entry name" value="Serpin"/>
    <property type="match status" value="2"/>
</dbReference>
<dbReference type="InterPro" id="IPR023796">
    <property type="entry name" value="Serpin_dom"/>
</dbReference>
<sequence>MSNFNLWLLLAGLITVFSCIVTGYKPYKNSSLLKIAPGNADFAFRFYHQLAVEATNKNIIFSPLSISTAFALLSLGAKNTTLSQLLSGLGFNQTEISEQEIHAGFRHLLHMLNHLGADIELSIGNALFTHEQFKLLKKFLADAKHFYQSDVFPTNFKNLVEAKKKINSYIEEKTHGKLVDVVKGLDPDVIMVLVNYIFLKAYWENPFNSENTQEDDFFVDEETKVTVSMMNKDSNFKSYYDKDLSCEVVQLPYKGNLSALFILPEQGKLKLVEDALRADVVSKWLHSLEIRRLAFYLPRFSLTGSYDIGEIFKKLGVTQLFTDHADLSGISQKPNLKVSKFVISVENPFNSENTQEDDFFVDEETKVTISMMNKDSNFKSYYDKDLSCEVVQLPYKGNLLALFILPEH</sequence>
<evidence type="ECO:0000256" key="1">
    <source>
        <dbReference type="ARBA" id="ARBA00009500"/>
    </source>
</evidence>
<proteinExistence type="inferred from homology"/>
<comment type="caution">
    <text evidence="9">The sequence shown here is derived from an EMBL/GenBank/DDBJ whole genome shotgun (WGS) entry which is preliminary data.</text>
</comment>
<dbReference type="PANTHER" id="PTHR11461:SF165">
    <property type="entry name" value="ALPHA-1-ANTITRYPSIN"/>
    <property type="match status" value="1"/>
</dbReference>
<evidence type="ECO:0000256" key="2">
    <source>
        <dbReference type="ARBA" id="ARBA00022690"/>
    </source>
</evidence>
<reference evidence="9 10" key="1">
    <citation type="journal article" date="2022" name="Gigascience">
        <title>A chromosome-level genome assembly and annotation of the desert horned lizard, Phrynosoma platyrhinos, provides insight into chromosomal rearrangements among reptiles.</title>
        <authorList>
            <person name="Koochekian N."/>
            <person name="Ascanio A."/>
            <person name="Farleigh K."/>
            <person name="Card D.C."/>
            <person name="Schield D.R."/>
            <person name="Castoe T.A."/>
            <person name="Jezkova T."/>
        </authorList>
    </citation>
    <scope>NUCLEOTIDE SEQUENCE [LARGE SCALE GENOMIC DNA]</scope>
    <source>
        <strain evidence="9">NK-2021</strain>
    </source>
</reference>
<evidence type="ECO:0000313" key="9">
    <source>
        <dbReference type="EMBL" id="KAH0620391.1"/>
    </source>
</evidence>
<dbReference type="PANTHER" id="PTHR11461">
    <property type="entry name" value="SERINE PROTEASE INHIBITOR, SERPIN"/>
    <property type="match status" value="1"/>
</dbReference>
<dbReference type="InterPro" id="IPR036186">
    <property type="entry name" value="Serpin_sf"/>
</dbReference>
<evidence type="ECO:0000256" key="6">
    <source>
        <dbReference type="RuleBase" id="RU000411"/>
    </source>
</evidence>
<evidence type="ECO:0000313" key="10">
    <source>
        <dbReference type="Proteomes" id="UP000826234"/>
    </source>
</evidence>
<evidence type="ECO:0000256" key="7">
    <source>
        <dbReference type="SAM" id="SignalP"/>
    </source>
</evidence>
<keyword evidence="5" id="KW-0325">Glycoprotein</keyword>
<protein>
    <recommendedName>
        <fullName evidence="8">Serpin domain-containing protein</fullName>
    </recommendedName>
</protein>
<name>A0ABQ7SSV2_PHRPL</name>
<evidence type="ECO:0000256" key="5">
    <source>
        <dbReference type="ARBA" id="ARBA00023180"/>
    </source>
</evidence>
<dbReference type="EMBL" id="JAIPUX010003289">
    <property type="protein sequence ID" value="KAH0620391.1"/>
    <property type="molecule type" value="Genomic_DNA"/>
</dbReference>
<keyword evidence="10" id="KW-1185">Reference proteome</keyword>
<evidence type="ECO:0000256" key="4">
    <source>
        <dbReference type="ARBA" id="ARBA00022900"/>
    </source>
</evidence>
<gene>
    <name evidence="9" type="ORF">JD844_020799</name>
</gene>
<dbReference type="Proteomes" id="UP000826234">
    <property type="component" value="Unassembled WGS sequence"/>
</dbReference>
<evidence type="ECO:0000256" key="3">
    <source>
        <dbReference type="ARBA" id="ARBA00022729"/>
    </source>
</evidence>